<sequence>MPKNTPHRVCVNEGIRGYQYDNQSSAFKDIIKQVDLAKFIVFICVGVCKIYTFRTSIKRCVYP</sequence>
<organism evidence="1">
    <name type="scientific">uncultured bacterium BLR12</name>
    <dbReference type="NCBI Taxonomy" id="506514"/>
    <lineage>
        <taxon>Bacteria</taxon>
        <taxon>environmental samples</taxon>
    </lineage>
</organism>
<reference evidence="1" key="1">
    <citation type="journal article" date="2009" name="ISME J.">
        <title>Functional metagenomics reveals diverse beta-lactamases in a remote Alaskan soil.</title>
        <authorList>
            <person name="Allen H.K."/>
            <person name="Moe L.A."/>
            <person name="Rodbumrer J."/>
            <person name="Gaarder A."/>
            <person name="Handelsman J."/>
        </authorList>
    </citation>
    <scope>NUCLEOTIDE SEQUENCE</scope>
</reference>
<name>C0IND2_9BACT</name>
<dbReference type="AlphaFoldDB" id="C0IND2"/>
<accession>C0IND2</accession>
<gene>
    <name evidence="1" type="ORF">AKSOIL_0203</name>
</gene>
<proteinExistence type="predicted"/>
<dbReference type="EMBL" id="EU408351">
    <property type="protein sequence ID" value="ACN58818.1"/>
    <property type="molecule type" value="Genomic_DNA"/>
</dbReference>
<protein>
    <submittedName>
        <fullName evidence="1">Uncharacterized protein</fullName>
    </submittedName>
</protein>
<evidence type="ECO:0000313" key="1">
    <source>
        <dbReference type="EMBL" id="ACN58818.1"/>
    </source>
</evidence>